<name>A0A852TLJ1_9ACTN</name>
<accession>A0A852TLJ1</accession>
<dbReference type="EMBL" id="JACCCC010000001">
    <property type="protein sequence ID" value="NYE45106.1"/>
    <property type="molecule type" value="Genomic_DNA"/>
</dbReference>
<keyword evidence="1" id="KW-1133">Transmembrane helix</keyword>
<comment type="caution">
    <text evidence="2">The sequence shown here is derived from an EMBL/GenBank/DDBJ whole genome shotgun (WGS) entry which is preliminary data.</text>
</comment>
<feature type="transmembrane region" description="Helical" evidence="1">
    <location>
        <begin position="69"/>
        <end position="89"/>
    </location>
</feature>
<proteinExistence type="predicted"/>
<evidence type="ECO:0000313" key="2">
    <source>
        <dbReference type="EMBL" id="NYE45106.1"/>
    </source>
</evidence>
<evidence type="ECO:0000313" key="3">
    <source>
        <dbReference type="Proteomes" id="UP000589036"/>
    </source>
</evidence>
<keyword evidence="1" id="KW-0472">Membrane</keyword>
<keyword evidence="3" id="KW-1185">Reference proteome</keyword>
<sequence>MTSQQPRPPFPSAPQRAPRPRWWWVAPTVVSLLAIPLLLWCGVLVFGLLMATAGCVAPDGGGDEGCTSALNAAAVVVGLCGLGSLFAAVASWFPRRREARWIAVGAALALPVIATFIGLSAGS</sequence>
<dbReference type="AlphaFoldDB" id="A0A852TLJ1"/>
<evidence type="ECO:0000256" key="1">
    <source>
        <dbReference type="SAM" id="Phobius"/>
    </source>
</evidence>
<reference evidence="2 3" key="1">
    <citation type="submission" date="2020-07" db="EMBL/GenBank/DDBJ databases">
        <title>Sequencing the genomes of 1000 actinobacteria strains.</title>
        <authorList>
            <person name="Klenk H.-P."/>
        </authorList>
    </citation>
    <scope>NUCLEOTIDE SEQUENCE [LARGE SCALE GENOMIC DNA]</scope>
    <source>
        <strain evidence="2 3">CXB654</strain>
    </source>
</reference>
<gene>
    <name evidence="2" type="ORF">HDA32_000226</name>
</gene>
<organism evidence="2 3">
    <name type="scientific">Spinactinospora alkalitolerans</name>
    <dbReference type="NCBI Taxonomy" id="687207"/>
    <lineage>
        <taxon>Bacteria</taxon>
        <taxon>Bacillati</taxon>
        <taxon>Actinomycetota</taxon>
        <taxon>Actinomycetes</taxon>
        <taxon>Streptosporangiales</taxon>
        <taxon>Nocardiopsidaceae</taxon>
        <taxon>Spinactinospora</taxon>
    </lineage>
</organism>
<feature type="transmembrane region" description="Helical" evidence="1">
    <location>
        <begin position="101"/>
        <end position="121"/>
    </location>
</feature>
<dbReference type="Proteomes" id="UP000589036">
    <property type="component" value="Unassembled WGS sequence"/>
</dbReference>
<dbReference type="RefSeq" id="WP_179641391.1">
    <property type="nucleotide sequence ID" value="NZ_BAAAYY010000005.1"/>
</dbReference>
<keyword evidence="1" id="KW-0812">Transmembrane</keyword>
<protein>
    <submittedName>
        <fullName evidence="2">Multisubunit Na+/H+ antiporter MnhB subunit</fullName>
    </submittedName>
</protein>
<feature type="transmembrane region" description="Helical" evidence="1">
    <location>
        <begin position="21"/>
        <end position="49"/>
    </location>
</feature>